<evidence type="ECO:0000313" key="3">
    <source>
        <dbReference type="Proteomes" id="UP000809273"/>
    </source>
</evidence>
<gene>
    <name evidence="2" type="ORF">JW984_06565</name>
</gene>
<organism evidence="2 3">
    <name type="scientific">Candidatus Zymogenus saltonus</name>
    <dbReference type="NCBI Taxonomy" id="2844893"/>
    <lineage>
        <taxon>Bacteria</taxon>
        <taxon>Deltaproteobacteria</taxon>
        <taxon>Candidatus Zymogenia</taxon>
        <taxon>Candidatus Zymogeniales</taxon>
        <taxon>Candidatus Zymogenaceae</taxon>
        <taxon>Candidatus Zymogenus</taxon>
    </lineage>
</organism>
<protein>
    <submittedName>
        <fullName evidence="2">Endo alpha-1,4 polygalactosaminidase</fullName>
    </submittedName>
</protein>
<proteinExistence type="predicted"/>
<dbReference type="InterPro" id="IPR004352">
    <property type="entry name" value="GH114_TIM-barrel"/>
</dbReference>
<evidence type="ECO:0000313" key="2">
    <source>
        <dbReference type="EMBL" id="MBN1572845.1"/>
    </source>
</evidence>
<dbReference type="EMBL" id="JAFGIX010000030">
    <property type="protein sequence ID" value="MBN1572845.1"/>
    <property type="molecule type" value="Genomic_DNA"/>
</dbReference>
<sequence length="344" mass="39020">MKKYRVKTAVFSAVMTIAIVGHGSTTAGYKTPVPISIWLVKSWACQLQGLEYDGAVEKLASLEVDMLVVEPMSTLKEDDGFDAVGMVKRLMDSGSTNPNYRKLILAYVDIGQAEEWRTYFKDDWRPPARFRPGRPDFMVGIDPDGWSGNYPVAYWDKRWKEIVIYGVIYGERSVLKEVVDLGFDGIYMDWVKAYDDESVIKKARVEGRDPAAEMVKFIGEIREYSSKRNPDFLVVAQNGPYLIEEAKGYLDVIDAIAIEDLSFSGGGDTYWDDPESGDIKTPRGTCRWCRDDLARVLVKYLKAGRPVFTVDYCIRAENAREAREYSISRGFVPFVSRTPLDRLP</sequence>
<comment type="caution">
    <text evidence="2">The sequence shown here is derived from an EMBL/GenBank/DDBJ whole genome shotgun (WGS) entry which is preliminary data.</text>
</comment>
<dbReference type="InterPro" id="IPR017853">
    <property type="entry name" value="GH"/>
</dbReference>
<dbReference type="SUPFAM" id="SSF51445">
    <property type="entry name" value="(Trans)glycosidases"/>
    <property type="match status" value="1"/>
</dbReference>
<dbReference type="Proteomes" id="UP000809273">
    <property type="component" value="Unassembled WGS sequence"/>
</dbReference>
<evidence type="ECO:0000259" key="1">
    <source>
        <dbReference type="Pfam" id="PF03537"/>
    </source>
</evidence>
<dbReference type="PANTHER" id="PTHR35882">
    <property type="entry name" value="PELA"/>
    <property type="match status" value="1"/>
</dbReference>
<accession>A0A9D8KCZ6</accession>
<feature type="domain" description="Glycoside-hydrolase family GH114 TIM-barrel" evidence="1">
    <location>
        <begin position="101"/>
        <end position="340"/>
    </location>
</feature>
<dbReference type="InterPro" id="IPR013785">
    <property type="entry name" value="Aldolase_TIM"/>
</dbReference>
<dbReference type="Gene3D" id="3.20.20.70">
    <property type="entry name" value="Aldolase class I"/>
    <property type="match status" value="1"/>
</dbReference>
<dbReference type="AlphaFoldDB" id="A0A9D8KCZ6"/>
<reference evidence="2" key="1">
    <citation type="journal article" date="2021" name="Environ. Microbiol.">
        <title>Genomic characterization of three novel Desulfobacterota classes expand the metabolic and phylogenetic diversity of the phylum.</title>
        <authorList>
            <person name="Murphy C.L."/>
            <person name="Biggerstaff J."/>
            <person name="Eichhorn A."/>
            <person name="Ewing E."/>
            <person name="Shahan R."/>
            <person name="Soriano D."/>
            <person name="Stewart S."/>
            <person name="VanMol K."/>
            <person name="Walker R."/>
            <person name="Walters P."/>
            <person name="Elshahed M.S."/>
            <person name="Youssef N.H."/>
        </authorList>
    </citation>
    <scope>NUCLEOTIDE SEQUENCE</scope>
    <source>
        <strain evidence="2">Zod_Metabat.24</strain>
    </source>
</reference>
<dbReference type="Pfam" id="PF03537">
    <property type="entry name" value="Glyco_hydro_114"/>
    <property type="match status" value="1"/>
</dbReference>
<reference evidence="2" key="2">
    <citation type="submission" date="2021-01" db="EMBL/GenBank/DDBJ databases">
        <authorList>
            <person name="Hahn C.R."/>
            <person name="Youssef N.H."/>
            <person name="Elshahed M."/>
        </authorList>
    </citation>
    <scope>NUCLEOTIDE SEQUENCE</scope>
    <source>
        <strain evidence="2">Zod_Metabat.24</strain>
    </source>
</reference>
<dbReference type="PANTHER" id="PTHR35882:SF2">
    <property type="entry name" value="PELA"/>
    <property type="match status" value="1"/>
</dbReference>
<name>A0A9D8KCZ6_9DELT</name>